<dbReference type="InterPro" id="IPR027417">
    <property type="entry name" value="P-loop_NTPase"/>
</dbReference>
<dbReference type="Pfam" id="PF00005">
    <property type="entry name" value="ABC_tran"/>
    <property type="match status" value="1"/>
</dbReference>
<keyword evidence="5" id="KW-0547">Nucleotide-binding</keyword>
<keyword evidence="7" id="KW-0472">Membrane</keyword>
<dbReference type="GO" id="GO:0005524">
    <property type="term" value="F:ATP binding"/>
    <property type="evidence" value="ECO:0007669"/>
    <property type="project" value="UniProtKB-KW"/>
</dbReference>
<dbReference type="PROSITE" id="PS50893">
    <property type="entry name" value="ABC_TRANSPORTER_2"/>
    <property type="match status" value="1"/>
</dbReference>
<dbReference type="NCBIfam" id="TIGR01727">
    <property type="entry name" value="oligo_HPY"/>
    <property type="match status" value="1"/>
</dbReference>
<dbReference type="InterPro" id="IPR050388">
    <property type="entry name" value="ABC_Ni/Peptide_Import"/>
</dbReference>
<dbReference type="Gene3D" id="3.40.50.300">
    <property type="entry name" value="P-loop containing nucleotide triphosphate hydrolases"/>
    <property type="match status" value="1"/>
</dbReference>
<dbReference type="InterPro" id="IPR017871">
    <property type="entry name" value="ABC_transporter-like_CS"/>
</dbReference>
<dbReference type="OrthoDB" id="37801at2"/>
<dbReference type="Pfam" id="PF08352">
    <property type="entry name" value="oligo_HPY"/>
    <property type="match status" value="1"/>
</dbReference>
<dbReference type="InterPro" id="IPR003593">
    <property type="entry name" value="AAA+_ATPase"/>
</dbReference>
<keyword evidence="10" id="KW-1185">Reference proteome</keyword>
<dbReference type="CDD" id="cd03257">
    <property type="entry name" value="ABC_NikE_OppD_transporters"/>
    <property type="match status" value="1"/>
</dbReference>
<dbReference type="FunFam" id="3.40.50.300:FF:000016">
    <property type="entry name" value="Oligopeptide ABC transporter ATP-binding component"/>
    <property type="match status" value="1"/>
</dbReference>
<sequence>MTGTPSLNVVNLKTHFFIREGVVRAVDGVSFSVDQGEVLGIVGESGCGKSITARSILRLVPNPPGRTVDGRIEFEGKDLLELSESEMRKVRGNRISMIFQDPMTYLNPTMKVGDQITEVLRLHLDMNETQARARTLELFRDVNIPEPEGRLDNYPHEFSGGMRQRVMIAMALACEPGLLIADEPTTALDVTVQAQILDLLRRIRDDLNSAIILITHDLGVVAEICDKVVVMYAGQVVEQANVYDLFDEPKHPYTRGLLDSLPTPEHRVDQLKPIPGQPPDLLRIPKGCNFAPRCAYCMQKCIDEEPPFREVAPGHMSRCWLDSVTQTAVAAAE</sequence>
<evidence type="ECO:0000256" key="1">
    <source>
        <dbReference type="ARBA" id="ARBA00004417"/>
    </source>
</evidence>
<dbReference type="GO" id="GO:0005886">
    <property type="term" value="C:plasma membrane"/>
    <property type="evidence" value="ECO:0007669"/>
    <property type="project" value="UniProtKB-SubCell"/>
</dbReference>
<dbReference type="AlphaFoldDB" id="A0A8G2EVV8"/>
<name>A0A8G2EVV8_9PROT</name>
<reference evidence="9 10" key="1">
    <citation type="submission" date="2016-10" db="EMBL/GenBank/DDBJ databases">
        <authorList>
            <person name="Varghese N."/>
            <person name="Submissions S."/>
        </authorList>
    </citation>
    <scope>NUCLEOTIDE SEQUENCE [LARGE SCALE GENOMIC DNA]</scope>
    <source>
        <strain evidence="9 10">DSM 18839</strain>
    </source>
</reference>
<feature type="domain" description="ABC transporter" evidence="8">
    <location>
        <begin position="7"/>
        <end position="258"/>
    </location>
</feature>
<dbReference type="RefSeq" id="WP_093149276.1">
    <property type="nucleotide sequence ID" value="NZ_FNBW01000004.1"/>
</dbReference>
<organism evidence="9 10">
    <name type="scientific">Thalassobaculum litoreum DSM 18839</name>
    <dbReference type="NCBI Taxonomy" id="1123362"/>
    <lineage>
        <taxon>Bacteria</taxon>
        <taxon>Pseudomonadati</taxon>
        <taxon>Pseudomonadota</taxon>
        <taxon>Alphaproteobacteria</taxon>
        <taxon>Rhodospirillales</taxon>
        <taxon>Thalassobaculaceae</taxon>
        <taxon>Thalassobaculum</taxon>
    </lineage>
</organism>
<evidence type="ECO:0000256" key="7">
    <source>
        <dbReference type="ARBA" id="ARBA00023136"/>
    </source>
</evidence>
<keyword evidence="4" id="KW-1003">Cell membrane</keyword>
<accession>A0A8G2EVV8</accession>
<dbReference type="PANTHER" id="PTHR43297:SF2">
    <property type="entry name" value="DIPEPTIDE TRANSPORT ATP-BINDING PROTEIN DPPD"/>
    <property type="match status" value="1"/>
</dbReference>
<keyword evidence="3" id="KW-0813">Transport</keyword>
<comment type="subcellular location">
    <subcellularLocation>
        <location evidence="1">Cell inner membrane</location>
        <topology evidence="1">Peripheral membrane protein</topology>
    </subcellularLocation>
</comment>
<dbReference type="GO" id="GO:0055085">
    <property type="term" value="P:transmembrane transport"/>
    <property type="evidence" value="ECO:0007669"/>
    <property type="project" value="UniProtKB-ARBA"/>
</dbReference>
<proteinExistence type="inferred from homology"/>
<comment type="caution">
    <text evidence="9">The sequence shown here is derived from an EMBL/GenBank/DDBJ whole genome shotgun (WGS) entry which is preliminary data.</text>
</comment>
<evidence type="ECO:0000256" key="6">
    <source>
        <dbReference type="ARBA" id="ARBA00022840"/>
    </source>
</evidence>
<evidence type="ECO:0000256" key="5">
    <source>
        <dbReference type="ARBA" id="ARBA00022741"/>
    </source>
</evidence>
<dbReference type="InterPro" id="IPR013563">
    <property type="entry name" value="Oligopep_ABC_C"/>
</dbReference>
<dbReference type="GO" id="GO:0016887">
    <property type="term" value="F:ATP hydrolysis activity"/>
    <property type="evidence" value="ECO:0007669"/>
    <property type="project" value="InterPro"/>
</dbReference>
<evidence type="ECO:0000259" key="8">
    <source>
        <dbReference type="PROSITE" id="PS50893"/>
    </source>
</evidence>
<dbReference type="PROSITE" id="PS00211">
    <property type="entry name" value="ABC_TRANSPORTER_1"/>
    <property type="match status" value="1"/>
</dbReference>
<evidence type="ECO:0000313" key="10">
    <source>
        <dbReference type="Proteomes" id="UP000198615"/>
    </source>
</evidence>
<dbReference type="EMBL" id="FNBW01000004">
    <property type="protein sequence ID" value="SDF50216.1"/>
    <property type="molecule type" value="Genomic_DNA"/>
</dbReference>
<evidence type="ECO:0000256" key="4">
    <source>
        <dbReference type="ARBA" id="ARBA00022475"/>
    </source>
</evidence>
<dbReference type="SUPFAM" id="SSF52540">
    <property type="entry name" value="P-loop containing nucleoside triphosphate hydrolases"/>
    <property type="match status" value="1"/>
</dbReference>
<comment type="similarity">
    <text evidence="2">Belongs to the ABC transporter superfamily.</text>
</comment>
<dbReference type="Proteomes" id="UP000198615">
    <property type="component" value="Unassembled WGS sequence"/>
</dbReference>
<dbReference type="InterPro" id="IPR003439">
    <property type="entry name" value="ABC_transporter-like_ATP-bd"/>
</dbReference>
<evidence type="ECO:0000256" key="3">
    <source>
        <dbReference type="ARBA" id="ARBA00022448"/>
    </source>
</evidence>
<protein>
    <submittedName>
        <fullName evidence="9">Oligopeptide transport system ATP-binding protein</fullName>
    </submittedName>
</protein>
<evidence type="ECO:0000256" key="2">
    <source>
        <dbReference type="ARBA" id="ARBA00005417"/>
    </source>
</evidence>
<gene>
    <name evidence="9" type="ORF">SAMN05660686_01456</name>
</gene>
<dbReference type="GO" id="GO:0015833">
    <property type="term" value="P:peptide transport"/>
    <property type="evidence" value="ECO:0007669"/>
    <property type="project" value="InterPro"/>
</dbReference>
<dbReference type="SMART" id="SM00382">
    <property type="entry name" value="AAA"/>
    <property type="match status" value="1"/>
</dbReference>
<keyword evidence="6 9" id="KW-0067">ATP-binding</keyword>
<dbReference type="PANTHER" id="PTHR43297">
    <property type="entry name" value="OLIGOPEPTIDE TRANSPORT ATP-BINDING PROTEIN APPD"/>
    <property type="match status" value="1"/>
</dbReference>
<evidence type="ECO:0000313" key="9">
    <source>
        <dbReference type="EMBL" id="SDF50216.1"/>
    </source>
</evidence>